<dbReference type="Gene3D" id="3.90.420.10">
    <property type="entry name" value="Oxidoreductase, molybdopterin-binding domain"/>
    <property type="match status" value="1"/>
</dbReference>
<protein>
    <submittedName>
        <fullName evidence="2">Sulfite oxidase-like oxidoreductase</fullName>
    </submittedName>
</protein>
<evidence type="ECO:0000313" key="3">
    <source>
        <dbReference type="Proteomes" id="UP001499951"/>
    </source>
</evidence>
<reference evidence="3" key="1">
    <citation type="journal article" date="2019" name="Int. J. Syst. Evol. Microbiol.">
        <title>The Global Catalogue of Microorganisms (GCM) 10K type strain sequencing project: providing services to taxonomists for standard genome sequencing and annotation.</title>
        <authorList>
            <consortium name="The Broad Institute Genomics Platform"/>
            <consortium name="The Broad Institute Genome Sequencing Center for Infectious Disease"/>
            <person name="Wu L."/>
            <person name="Ma J."/>
        </authorList>
    </citation>
    <scope>NUCLEOTIDE SEQUENCE [LARGE SCALE GENOMIC DNA]</scope>
    <source>
        <strain evidence="3">JCM 15089</strain>
    </source>
</reference>
<name>A0ABP3P7S3_9PROT</name>
<dbReference type="Pfam" id="PF00174">
    <property type="entry name" value="Oxidored_molyb"/>
    <property type="match status" value="1"/>
</dbReference>
<accession>A0ABP3P7S3</accession>
<dbReference type="EMBL" id="BAAADD010000001">
    <property type="protein sequence ID" value="GAA0558068.1"/>
    <property type="molecule type" value="Genomic_DNA"/>
</dbReference>
<sequence length="223" mass="25963">MADQDPGDFLKGIKDKLVRSKEQWASDKRLITGRPDLGHVNRLPPGQKEVKNWPVLDLGVQPDVKPENWRLQIGGLVENPMHWTLPEFMALPQEEFVSDIHCVTQWSRYENHWRGVSAKTLLDLVKPKPEARYVLFTAYDGYTTNVKLPAFAEDNVLLAHSWEGKPIPREHGGPVRVVIPDWYFWKSPKWVTRIEISAEDRPGFWEVRGYHNEGDPWKEERYS</sequence>
<comment type="caution">
    <text evidence="2">The sequence shown here is derived from an EMBL/GenBank/DDBJ whole genome shotgun (WGS) entry which is preliminary data.</text>
</comment>
<dbReference type="PANTHER" id="PTHR43032">
    <property type="entry name" value="PROTEIN-METHIONINE-SULFOXIDE REDUCTASE"/>
    <property type="match status" value="1"/>
</dbReference>
<dbReference type="Proteomes" id="UP001499951">
    <property type="component" value="Unassembled WGS sequence"/>
</dbReference>
<organism evidence="2 3">
    <name type="scientific">Rhizomicrobium electricum</name>
    <dbReference type="NCBI Taxonomy" id="480070"/>
    <lineage>
        <taxon>Bacteria</taxon>
        <taxon>Pseudomonadati</taxon>
        <taxon>Pseudomonadota</taxon>
        <taxon>Alphaproteobacteria</taxon>
        <taxon>Micropepsales</taxon>
        <taxon>Micropepsaceae</taxon>
        <taxon>Rhizomicrobium</taxon>
    </lineage>
</organism>
<dbReference type="CDD" id="cd02109">
    <property type="entry name" value="arch_bact_SO_family_Moco"/>
    <property type="match status" value="1"/>
</dbReference>
<dbReference type="InterPro" id="IPR036374">
    <property type="entry name" value="OxRdtase_Mopterin-bd_sf"/>
</dbReference>
<gene>
    <name evidence="2" type="ORF">GCM10008942_03180</name>
</gene>
<dbReference type="InterPro" id="IPR000572">
    <property type="entry name" value="OxRdtase_Mopterin-bd_dom"/>
</dbReference>
<proteinExistence type="predicted"/>
<keyword evidence="3" id="KW-1185">Reference proteome</keyword>
<dbReference type="SUPFAM" id="SSF56524">
    <property type="entry name" value="Oxidoreductase molybdopterin-binding domain"/>
    <property type="match status" value="1"/>
</dbReference>
<evidence type="ECO:0000313" key="2">
    <source>
        <dbReference type="EMBL" id="GAA0558068.1"/>
    </source>
</evidence>
<dbReference type="RefSeq" id="WP_166930806.1">
    <property type="nucleotide sequence ID" value="NZ_BAAADD010000001.1"/>
</dbReference>
<dbReference type="PANTHER" id="PTHR43032:SF4">
    <property type="entry name" value="OXIDOREDUCTASE MOLYBDOPTERIN-BINDING DOMAIN-CONTAINING PROTEIN"/>
    <property type="match status" value="1"/>
</dbReference>
<evidence type="ECO:0000259" key="1">
    <source>
        <dbReference type="Pfam" id="PF00174"/>
    </source>
</evidence>
<feature type="domain" description="Oxidoreductase molybdopterin-binding" evidence="1">
    <location>
        <begin position="61"/>
        <end position="205"/>
    </location>
</feature>